<keyword evidence="2" id="KW-1185">Reference proteome</keyword>
<sequence length="297" mass="34202">MALFYQTMLKSKSKFYKPYRIQAAKRNFDLEIHNVTCTKSEDVIKRFDCNCKMISKGRFSSNLFLMLSRTLDKRAELHLLATFIPNKGVKSIKFMDIKLNICTILSQVSRVPLIKNLMAEVRRKGNLPYECPVKGAAKKNFDLELYNVSCEKFDNVVKRFDCNTTRIAKGHYTTDMFFLLARTLDKNAELKFVLHFIPEKGLKSVKFVDMKVNICDAFGQATRVPLIKSIMEEVRSKSNLPFECPIKGDHLYSMLKFITNSSLLPPYAPFLVFNYTLAIFEENKKIASIRTRGAIVP</sequence>
<dbReference type="PANTHER" id="PTHR20898">
    <property type="entry name" value="DAEDALUS ON 3-RELATED-RELATED"/>
    <property type="match status" value="1"/>
</dbReference>
<dbReference type="Pfam" id="PF06477">
    <property type="entry name" value="DUF1091"/>
    <property type="match status" value="2"/>
</dbReference>
<accession>A0A1I8P6R4</accession>
<dbReference type="OrthoDB" id="8060832at2759"/>
<name>A0A1I8P6R4_STOCA</name>
<gene>
    <name evidence="1" type="primary">106088909</name>
</gene>
<dbReference type="PANTHER" id="PTHR20898:SF0">
    <property type="entry name" value="DAEDALUS ON 3-RELATED"/>
    <property type="match status" value="1"/>
</dbReference>
<dbReference type="AlphaFoldDB" id="A0A1I8P6R4"/>
<protein>
    <submittedName>
        <fullName evidence="1">Uncharacterized protein</fullName>
    </submittedName>
</protein>
<proteinExistence type="predicted"/>
<dbReference type="EnsemblMetazoa" id="SCAU005327-RB">
    <property type="protein sequence ID" value="SCAU005327-PB"/>
    <property type="gene ID" value="SCAU005327"/>
</dbReference>
<dbReference type="VEuPathDB" id="VectorBase:SCAU005327"/>
<evidence type="ECO:0000313" key="2">
    <source>
        <dbReference type="Proteomes" id="UP000095300"/>
    </source>
</evidence>
<reference evidence="1" key="1">
    <citation type="submission" date="2020-05" db="UniProtKB">
        <authorList>
            <consortium name="EnsemblMetazoa"/>
        </authorList>
    </citation>
    <scope>IDENTIFICATION</scope>
    <source>
        <strain evidence="1">USDA</strain>
    </source>
</reference>
<evidence type="ECO:0000313" key="1">
    <source>
        <dbReference type="EnsemblMetazoa" id="SCAU005327-PB"/>
    </source>
</evidence>
<organism evidence="1 2">
    <name type="scientific">Stomoxys calcitrans</name>
    <name type="common">Stable fly</name>
    <name type="synonym">Conops calcitrans</name>
    <dbReference type="NCBI Taxonomy" id="35570"/>
    <lineage>
        <taxon>Eukaryota</taxon>
        <taxon>Metazoa</taxon>
        <taxon>Ecdysozoa</taxon>
        <taxon>Arthropoda</taxon>
        <taxon>Hexapoda</taxon>
        <taxon>Insecta</taxon>
        <taxon>Pterygota</taxon>
        <taxon>Neoptera</taxon>
        <taxon>Endopterygota</taxon>
        <taxon>Diptera</taxon>
        <taxon>Brachycera</taxon>
        <taxon>Muscomorpha</taxon>
        <taxon>Muscoidea</taxon>
        <taxon>Muscidae</taxon>
        <taxon>Stomoxys</taxon>
    </lineage>
</organism>
<dbReference type="SMART" id="SM00697">
    <property type="entry name" value="DM8"/>
    <property type="match status" value="1"/>
</dbReference>
<dbReference type="Proteomes" id="UP000095300">
    <property type="component" value="Unassembled WGS sequence"/>
</dbReference>
<dbReference type="InterPro" id="IPR010512">
    <property type="entry name" value="DUF1091"/>
</dbReference>